<dbReference type="KEGG" id="cja:CJA_3388"/>
<dbReference type="Proteomes" id="UP000001036">
    <property type="component" value="Chromosome"/>
</dbReference>
<dbReference type="AlphaFoldDB" id="B3PF74"/>
<protein>
    <submittedName>
        <fullName evidence="1">Uncharacterized protein</fullName>
    </submittedName>
</protein>
<keyword evidence="2" id="KW-1185">Reference proteome</keyword>
<evidence type="ECO:0000313" key="2">
    <source>
        <dbReference type="Proteomes" id="UP000001036"/>
    </source>
</evidence>
<organism evidence="1 2">
    <name type="scientific">Cellvibrio japonicus (strain Ueda107)</name>
    <name type="common">Pseudomonas fluorescens subsp. cellulosa</name>
    <dbReference type="NCBI Taxonomy" id="498211"/>
    <lineage>
        <taxon>Bacteria</taxon>
        <taxon>Pseudomonadati</taxon>
        <taxon>Pseudomonadota</taxon>
        <taxon>Gammaproteobacteria</taxon>
        <taxon>Cellvibrionales</taxon>
        <taxon>Cellvibrionaceae</taxon>
        <taxon>Cellvibrio</taxon>
    </lineage>
</organism>
<dbReference type="STRING" id="498211.CJA_3388"/>
<accession>B3PF74</accession>
<proteinExistence type="predicted"/>
<gene>
    <name evidence="1" type="ordered locus">CJA_3388</name>
</gene>
<evidence type="ECO:0000313" key="1">
    <source>
        <dbReference type="EMBL" id="ACE82750.1"/>
    </source>
</evidence>
<dbReference type="EMBL" id="CP000934">
    <property type="protein sequence ID" value="ACE82750.1"/>
    <property type="molecule type" value="Genomic_DNA"/>
</dbReference>
<reference evidence="1 2" key="1">
    <citation type="journal article" date="2008" name="J. Bacteriol.">
        <title>Insights into plant cell wall degradation from the genome sequence of the soil bacterium Cellvibrio japonicus.</title>
        <authorList>
            <person name="Deboy R.T."/>
            <person name="Mongodin E.F."/>
            <person name="Fouts D.E."/>
            <person name="Tailford L.E."/>
            <person name="Khouri H."/>
            <person name="Emerson J.B."/>
            <person name="Mohamoud Y."/>
            <person name="Watkins K."/>
            <person name="Henrissat B."/>
            <person name="Gilbert H.J."/>
            <person name="Nelson K.E."/>
        </authorList>
    </citation>
    <scope>NUCLEOTIDE SEQUENCE [LARGE SCALE GENOMIC DNA]</scope>
    <source>
        <strain evidence="1 2">Ueda107</strain>
    </source>
</reference>
<name>B3PF74_CELJU</name>
<sequence>MPSVKENPRHAGFFMVNNVQGDFPGELTATGQGICIVKIPAGSQDSRAIPMARLLMRMNGWIFDFILSRINYISAVKKARALLPDISVIGQVHT</sequence>
<dbReference type="HOGENOM" id="CLU_2380957_0_0_6"/>